<dbReference type="Proteomes" id="UP000265703">
    <property type="component" value="Unassembled WGS sequence"/>
</dbReference>
<protein>
    <submittedName>
        <fullName evidence="1">Uncharacterized protein</fullName>
    </submittedName>
</protein>
<keyword evidence="2" id="KW-1185">Reference proteome</keyword>
<dbReference type="EMBL" id="QKYT01000363">
    <property type="protein sequence ID" value="RIA86443.1"/>
    <property type="molecule type" value="Genomic_DNA"/>
</dbReference>
<dbReference type="AlphaFoldDB" id="A0A397SJY5"/>
<accession>A0A397SJY5</accession>
<organism evidence="1 2">
    <name type="scientific">Glomus cerebriforme</name>
    <dbReference type="NCBI Taxonomy" id="658196"/>
    <lineage>
        <taxon>Eukaryota</taxon>
        <taxon>Fungi</taxon>
        <taxon>Fungi incertae sedis</taxon>
        <taxon>Mucoromycota</taxon>
        <taxon>Glomeromycotina</taxon>
        <taxon>Glomeromycetes</taxon>
        <taxon>Glomerales</taxon>
        <taxon>Glomeraceae</taxon>
        <taxon>Glomus</taxon>
    </lineage>
</organism>
<comment type="caution">
    <text evidence="1">The sequence shown here is derived from an EMBL/GenBank/DDBJ whole genome shotgun (WGS) entry which is preliminary data.</text>
</comment>
<reference evidence="1 2" key="1">
    <citation type="submission" date="2018-06" db="EMBL/GenBank/DDBJ databases">
        <title>Comparative genomics reveals the genomic features of Rhizophagus irregularis, R. cerebriforme, R. diaphanum and Gigaspora rosea, and their symbiotic lifestyle signature.</title>
        <authorList>
            <person name="Morin E."/>
            <person name="San Clemente H."/>
            <person name="Chen E.C.H."/>
            <person name="De La Providencia I."/>
            <person name="Hainaut M."/>
            <person name="Kuo A."/>
            <person name="Kohler A."/>
            <person name="Murat C."/>
            <person name="Tang N."/>
            <person name="Roy S."/>
            <person name="Loubradou J."/>
            <person name="Henrissat B."/>
            <person name="Grigoriev I.V."/>
            <person name="Corradi N."/>
            <person name="Roux C."/>
            <person name="Martin F.M."/>
        </authorList>
    </citation>
    <scope>NUCLEOTIDE SEQUENCE [LARGE SCALE GENOMIC DNA]</scope>
    <source>
        <strain evidence="1 2">DAOM 227022</strain>
    </source>
</reference>
<proteinExistence type="predicted"/>
<sequence length="373" mass="42443">MIQSELSEFLDVLSAQYKQDFKAEDVSECLYKIHDDSIRPRHFLGADNENEIEVILSDHEGHSLYEYIDGDEPVRPIIDFDLPIETLNAITPKLSYSKAKNLLCHAFRDVCLEVSPKWDKKTITIAESSDANKISFHVSTFGMRLPNIARVAIFTELVCKKLPIGLQDKEEHICVKKAICPKDGSIFDFMIRPSNDESEVIDNSPLLAVPETESVKYVSICNETTVAEFELVEILLKEAGIEGYSLSYPSDNFPDKFPLSCASPSHCPLCDREHTSDNAYIRRNKKSYSFFCYHANQDKQLGERNPSLKLTISEMVLDRERKLPAPVKLEQPKITNPNNRFVFWDLLRMCTSGKKFSRAEVYEAIQATVACVQ</sequence>
<dbReference type="OrthoDB" id="2381483at2759"/>
<name>A0A397SJY5_9GLOM</name>
<evidence type="ECO:0000313" key="1">
    <source>
        <dbReference type="EMBL" id="RIA86443.1"/>
    </source>
</evidence>
<gene>
    <name evidence="1" type="ORF">C1645_829257</name>
</gene>
<evidence type="ECO:0000313" key="2">
    <source>
        <dbReference type="Proteomes" id="UP000265703"/>
    </source>
</evidence>